<proteinExistence type="inferred from homology"/>
<dbReference type="PANTHER" id="PTHR42740">
    <property type="entry name" value="RIBONUCLEASE VAPC3"/>
    <property type="match status" value="1"/>
</dbReference>
<dbReference type="GO" id="GO:0004540">
    <property type="term" value="F:RNA nuclease activity"/>
    <property type="evidence" value="ECO:0007669"/>
    <property type="project" value="InterPro"/>
</dbReference>
<keyword evidence="3 6" id="KW-0479">Metal-binding</keyword>
<dbReference type="InterPro" id="IPR022907">
    <property type="entry name" value="VapC_family"/>
</dbReference>
<evidence type="ECO:0000256" key="2">
    <source>
        <dbReference type="ARBA" id="ARBA00022722"/>
    </source>
</evidence>
<evidence type="ECO:0000256" key="1">
    <source>
        <dbReference type="ARBA" id="ARBA00022649"/>
    </source>
</evidence>
<gene>
    <name evidence="6" type="primary">vapC</name>
    <name evidence="8" type="ORF">AKJ65_04420</name>
</gene>
<organism evidence="8 9">
    <name type="scientific">candidate division MSBL1 archaeon SCGC-AAA259E19</name>
    <dbReference type="NCBI Taxonomy" id="1698264"/>
    <lineage>
        <taxon>Archaea</taxon>
        <taxon>Methanobacteriati</taxon>
        <taxon>Methanobacteriota</taxon>
        <taxon>candidate division MSBL1</taxon>
    </lineage>
</organism>
<comment type="cofactor">
    <cofactor evidence="6">
        <name>Mg(2+)</name>
        <dbReference type="ChEBI" id="CHEBI:18420"/>
    </cofactor>
</comment>
<dbReference type="Pfam" id="PF01850">
    <property type="entry name" value="PIN"/>
    <property type="match status" value="1"/>
</dbReference>
<dbReference type="InterPro" id="IPR029060">
    <property type="entry name" value="PIN-like_dom_sf"/>
</dbReference>
<feature type="domain" description="PIN" evidence="7">
    <location>
        <begin position="2"/>
        <end position="112"/>
    </location>
</feature>
<protein>
    <recommendedName>
        <fullName evidence="6">Ribonuclease VapC</fullName>
        <shortName evidence="6">RNase VapC</shortName>
        <ecNumber evidence="6">3.1.-.-</ecNumber>
    </recommendedName>
    <alternativeName>
        <fullName evidence="6">Putative toxin VapC</fullName>
    </alternativeName>
</protein>
<dbReference type="GO" id="GO:0090729">
    <property type="term" value="F:toxin activity"/>
    <property type="evidence" value="ECO:0007669"/>
    <property type="project" value="UniProtKB-KW"/>
</dbReference>
<dbReference type="AlphaFoldDB" id="A0A133UK06"/>
<keyword evidence="5 6" id="KW-0460">Magnesium</keyword>
<dbReference type="Proteomes" id="UP000070284">
    <property type="component" value="Unassembled WGS sequence"/>
</dbReference>
<dbReference type="InterPro" id="IPR051749">
    <property type="entry name" value="PINc/VapC_TA_RNase"/>
</dbReference>
<accession>A0A133UK06</accession>
<dbReference type="PATRIC" id="fig|1698264.3.peg.1600"/>
<evidence type="ECO:0000256" key="6">
    <source>
        <dbReference type="HAMAP-Rule" id="MF_00265"/>
    </source>
</evidence>
<evidence type="ECO:0000256" key="4">
    <source>
        <dbReference type="ARBA" id="ARBA00022801"/>
    </source>
</evidence>
<evidence type="ECO:0000313" key="9">
    <source>
        <dbReference type="Proteomes" id="UP000070284"/>
    </source>
</evidence>
<reference evidence="8 9" key="1">
    <citation type="journal article" date="2016" name="Sci. Rep.">
        <title>Metabolic traits of an uncultured archaeal lineage -MSBL1- from brine pools of the Red Sea.</title>
        <authorList>
            <person name="Mwirichia R."/>
            <person name="Alam I."/>
            <person name="Rashid M."/>
            <person name="Vinu M."/>
            <person name="Ba-Alawi W."/>
            <person name="Anthony Kamau A."/>
            <person name="Kamanda Ngugi D."/>
            <person name="Goker M."/>
            <person name="Klenk H.P."/>
            <person name="Bajic V."/>
            <person name="Stingl U."/>
        </authorList>
    </citation>
    <scope>NUCLEOTIDE SEQUENCE [LARGE SCALE GENOMIC DNA]</scope>
    <source>
        <strain evidence="8">SCGC-AAA259E19</strain>
    </source>
</reference>
<name>A0A133UK06_9EURY</name>
<comment type="function">
    <text evidence="6">Toxic component of a toxin-antitoxin (TA) system. An RNase.</text>
</comment>
<evidence type="ECO:0000259" key="7">
    <source>
        <dbReference type="Pfam" id="PF01850"/>
    </source>
</evidence>
<sequence>MIVLDTDVLIEIFDKESKKGERAFGHVDESGEDISITSINLHEILYGLKKSDNPTEEVLKLPVLDYTKRDARTATTLELKAEQKGKPTRRTDAMIAAVAVNNGEKLYTFDKNHFEPLESEGLSLFHPD</sequence>
<comment type="similarity">
    <text evidence="6">Belongs to the PINc/VapC protein family.</text>
</comment>
<evidence type="ECO:0000313" key="8">
    <source>
        <dbReference type="EMBL" id="KXA94436.1"/>
    </source>
</evidence>
<evidence type="ECO:0000256" key="3">
    <source>
        <dbReference type="ARBA" id="ARBA00022723"/>
    </source>
</evidence>
<comment type="caution">
    <text evidence="8">The sequence shown here is derived from an EMBL/GenBank/DDBJ whole genome shotgun (WGS) entry which is preliminary data.</text>
</comment>
<dbReference type="CDD" id="cd09881">
    <property type="entry name" value="PIN_VapC4-5_FitB-like"/>
    <property type="match status" value="1"/>
</dbReference>
<dbReference type="InterPro" id="IPR002716">
    <property type="entry name" value="PIN_dom"/>
</dbReference>
<dbReference type="EC" id="3.1.-.-" evidence="6"/>
<dbReference type="PANTHER" id="PTHR42740:SF1">
    <property type="entry name" value="RIBONUCLEASE VAPC3"/>
    <property type="match status" value="1"/>
</dbReference>
<feature type="binding site" evidence="6">
    <location>
        <position position="5"/>
    </location>
    <ligand>
        <name>Mg(2+)</name>
        <dbReference type="ChEBI" id="CHEBI:18420"/>
    </ligand>
</feature>
<keyword evidence="1 6" id="KW-1277">Toxin-antitoxin system</keyword>
<dbReference type="GO" id="GO:0000287">
    <property type="term" value="F:magnesium ion binding"/>
    <property type="evidence" value="ECO:0007669"/>
    <property type="project" value="UniProtKB-UniRule"/>
</dbReference>
<dbReference type="HAMAP" id="MF_00265">
    <property type="entry name" value="VapC_Nob1"/>
    <property type="match status" value="1"/>
</dbReference>
<evidence type="ECO:0000256" key="5">
    <source>
        <dbReference type="ARBA" id="ARBA00022842"/>
    </source>
</evidence>
<dbReference type="Gene3D" id="3.40.50.1010">
    <property type="entry name" value="5'-nuclease"/>
    <property type="match status" value="1"/>
</dbReference>
<dbReference type="GO" id="GO:0016787">
    <property type="term" value="F:hydrolase activity"/>
    <property type="evidence" value="ECO:0007669"/>
    <property type="project" value="UniProtKB-KW"/>
</dbReference>
<keyword evidence="9" id="KW-1185">Reference proteome</keyword>
<keyword evidence="4 6" id="KW-0378">Hydrolase</keyword>
<keyword evidence="2 6" id="KW-0540">Nuclease</keyword>
<feature type="binding site" evidence="6">
    <location>
        <position position="92"/>
    </location>
    <ligand>
        <name>Mg(2+)</name>
        <dbReference type="ChEBI" id="CHEBI:18420"/>
    </ligand>
</feature>
<keyword evidence="6" id="KW-0800">Toxin</keyword>
<dbReference type="EMBL" id="LHXO01000058">
    <property type="protein sequence ID" value="KXA94436.1"/>
    <property type="molecule type" value="Genomic_DNA"/>
</dbReference>
<dbReference type="SUPFAM" id="SSF88723">
    <property type="entry name" value="PIN domain-like"/>
    <property type="match status" value="1"/>
</dbReference>